<sequence length="151" mass="17338">MSPYQFSIHGEFFSHFDDPCHFLKVFTGDSGCPKQLADNGLPCTCPFKPTAVNLPSSTFTISKYYYRSSYCIKNKKESRSVNSVMFYEQKKLMQFQTGHNIGSNRSTVLYQFYIKTMTLFQGTYHVKITVTEKATSTVRGCLEAYLAIIRR</sequence>
<dbReference type="SUPFAM" id="SSF63707">
    <property type="entry name" value="Ganglioside M2 (gm2) activator"/>
    <property type="match status" value="1"/>
</dbReference>
<accession>A0AAN8J5G8</accession>
<gene>
    <name evidence="2" type="ORF">SNE40_020673</name>
</gene>
<keyword evidence="1" id="KW-0732">Signal</keyword>
<comment type="caution">
    <text evidence="2">The sequence shown here is derived from an EMBL/GenBank/DDBJ whole genome shotgun (WGS) entry which is preliminary data.</text>
</comment>
<dbReference type="EMBL" id="JAZGQO010000015">
    <property type="protein sequence ID" value="KAK6169673.1"/>
    <property type="molecule type" value="Genomic_DNA"/>
</dbReference>
<dbReference type="Proteomes" id="UP001347796">
    <property type="component" value="Unassembled WGS sequence"/>
</dbReference>
<reference evidence="2 3" key="1">
    <citation type="submission" date="2024-01" db="EMBL/GenBank/DDBJ databases">
        <title>The genome of the rayed Mediterranean limpet Patella caerulea (Linnaeus, 1758).</title>
        <authorList>
            <person name="Anh-Thu Weber A."/>
            <person name="Halstead-Nussloch G."/>
        </authorList>
    </citation>
    <scope>NUCLEOTIDE SEQUENCE [LARGE SCALE GENOMIC DNA]</scope>
    <source>
        <strain evidence="2">AATW-2023a</strain>
        <tissue evidence="2">Whole specimen</tissue>
    </source>
</reference>
<evidence type="ECO:0000313" key="2">
    <source>
        <dbReference type="EMBL" id="KAK6169673.1"/>
    </source>
</evidence>
<organism evidence="2 3">
    <name type="scientific">Patella caerulea</name>
    <name type="common">Rayed Mediterranean limpet</name>
    <dbReference type="NCBI Taxonomy" id="87958"/>
    <lineage>
        <taxon>Eukaryota</taxon>
        <taxon>Metazoa</taxon>
        <taxon>Spiralia</taxon>
        <taxon>Lophotrochozoa</taxon>
        <taxon>Mollusca</taxon>
        <taxon>Gastropoda</taxon>
        <taxon>Patellogastropoda</taxon>
        <taxon>Patelloidea</taxon>
        <taxon>Patellidae</taxon>
        <taxon>Patella</taxon>
    </lineage>
</organism>
<dbReference type="AlphaFoldDB" id="A0AAN8J5G8"/>
<name>A0AAN8J5G8_PATCE</name>
<proteinExistence type="predicted"/>
<keyword evidence="3" id="KW-1185">Reference proteome</keyword>
<protein>
    <submittedName>
        <fullName evidence="2">Uncharacterized protein</fullName>
    </submittedName>
</protein>
<dbReference type="InterPro" id="IPR036846">
    <property type="entry name" value="GM2-AP_sf"/>
</dbReference>
<evidence type="ECO:0000256" key="1">
    <source>
        <dbReference type="ARBA" id="ARBA00022729"/>
    </source>
</evidence>
<evidence type="ECO:0000313" key="3">
    <source>
        <dbReference type="Proteomes" id="UP001347796"/>
    </source>
</evidence>
<dbReference type="Gene3D" id="2.70.220.10">
    <property type="entry name" value="Ganglioside GM2 activator"/>
    <property type="match status" value="1"/>
</dbReference>